<keyword evidence="2" id="KW-1185">Reference proteome</keyword>
<sequence>MDNLKKMNFTELDPSEMKLVQGGNWVDDLVVVLGSLEAVAAYLGKTVDEVRAMLGL</sequence>
<dbReference type="EMBL" id="CP096829">
    <property type="protein sequence ID" value="UPZ17361.1"/>
    <property type="molecule type" value="Genomic_DNA"/>
</dbReference>
<dbReference type="RefSeq" id="WP_248729356.1">
    <property type="nucleotide sequence ID" value="NZ_CP096829.1"/>
</dbReference>
<dbReference type="Proteomes" id="UP000829998">
    <property type="component" value="Chromosome"/>
</dbReference>
<proteinExistence type="predicted"/>
<gene>
    <name evidence="1" type="ORF">M0M44_08410</name>
</gene>
<accession>A0ABY4LW92</accession>
<name>A0ABY4LW92_9FLAO</name>
<evidence type="ECO:0000313" key="1">
    <source>
        <dbReference type="EMBL" id="UPZ17361.1"/>
    </source>
</evidence>
<evidence type="ECO:0000313" key="2">
    <source>
        <dbReference type="Proteomes" id="UP000829998"/>
    </source>
</evidence>
<evidence type="ECO:0008006" key="3">
    <source>
        <dbReference type="Google" id="ProtNLM"/>
    </source>
</evidence>
<reference evidence="1 2" key="1">
    <citation type="submission" date="2022-04" db="EMBL/GenBank/DDBJ databases">
        <authorList>
            <person name="Ra J.-S."/>
            <person name="Kim S.-B."/>
        </authorList>
    </citation>
    <scope>NUCLEOTIDE SEQUENCE [LARGE SCALE GENOMIC DNA]</scope>
    <source>
        <strain evidence="1 2">MMS21-Er5</strain>
    </source>
</reference>
<organism evidence="1 2">
    <name type="scientific">Flavobacterium humidisoli</name>
    <dbReference type="NCBI Taxonomy" id="2937442"/>
    <lineage>
        <taxon>Bacteria</taxon>
        <taxon>Pseudomonadati</taxon>
        <taxon>Bacteroidota</taxon>
        <taxon>Flavobacteriia</taxon>
        <taxon>Flavobacteriales</taxon>
        <taxon>Flavobacteriaceae</taxon>
        <taxon>Flavobacterium</taxon>
    </lineage>
</organism>
<protein>
    <recommendedName>
        <fullName evidence="3">Bacteriocin-type signal sequence-containing protein</fullName>
    </recommendedName>
</protein>